<gene>
    <name evidence="3" type="ORF">ACFFQV_01715</name>
</gene>
<proteinExistence type="predicted"/>
<sequence>MGTDSASQSATAGDDRRDGRDETRTERLDRNWGDILQELRAVQTGTQIITGFLLAAAFQPRFTELDDYELTLYLVLVALAGLATVLGFAPVILHRQLFGRQQKDRLVHVANRMLFGLLVVVSLLAAGVTSLIFDVAIGRTAGYLALGAALAVVAAVWVVVPIIARRSR</sequence>
<feature type="transmembrane region" description="Helical" evidence="2">
    <location>
        <begin position="143"/>
        <end position="164"/>
    </location>
</feature>
<dbReference type="EMBL" id="JBHMBL010000001">
    <property type="protein sequence ID" value="MFB9640995.1"/>
    <property type="molecule type" value="Genomic_DNA"/>
</dbReference>
<feature type="region of interest" description="Disordered" evidence="1">
    <location>
        <begin position="1"/>
        <end position="24"/>
    </location>
</feature>
<dbReference type="RefSeq" id="WP_157423606.1">
    <property type="nucleotide sequence ID" value="NZ_BAAANI010000008.1"/>
</dbReference>
<evidence type="ECO:0000256" key="1">
    <source>
        <dbReference type="SAM" id="MobiDB-lite"/>
    </source>
</evidence>
<dbReference type="Pfam" id="PF19853">
    <property type="entry name" value="DUF6328"/>
    <property type="match status" value="1"/>
</dbReference>
<keyword evidence="2" id="KW-0472">Membrane</keyword>
<reference evidence="3 4" key="1">
    <citation type="submission" date="2024-09" db="EMBL/GenBank/DDBJ databases">
        <authorList>
            <person name="Sun Q."/>
            <person name="Mori K."/>
        </authorList>
    </citation>
    <scope>NUCLEOTIDE SEQUENCE [LARGE SCALE GENOMIC DNA]</scope>
    <source>
        <strain evidence="3 4">JCM 14321</strain>
    </source>
</reference>
<organism evidence="3 4">
    <name type="scientific">Agromyces lapidis</name>
    <dbReference type="NCBI Taxonomy" id="279574"/>
    <lineage>
        <taxon>Bacteria</taxon>
        <taxon>Bacillati</taxon>
        <taxon>Actinomycetota</taxon>
        <taxon>Actinomycetes</taxon>
        <taxon>Micrococcales</taxon>
        <taxon>Microbacteriaceae</taxon>
        <taxon>Agromyces</taxon>
    </lineage>
</organism>
<dbReference type="Proteomes" id="UP001589667">
    <property type="component" value="Unassembled WGS sequence"/>
</dbReference>
<accession>A0ABV5SKZ1</accession>
<name>A0ABV5SKZ1_9MICO</name>
<feature type="transmembrane region" description="Helical" evidence="2">
    <location>
        <begin position="70"/>
        <end position="93"/>
    </location>
</feature>
<evidence type="ECO:0000313" key="4">
    <source>
        <dbReference type="Proteomes" id="UP001589667"/>
    </source>
</evidence>
<protein>
    <submittedName>
        <fullName evidence="3">DUF6328 family protein</fullName>
    </submittedName>
</protein>
<evidence type="ECO:0000313" key="3">
    <source>
        <dbReference type="EMBL" id="MFB9640995.1"/>
    </source>
</evidence>
<dbReference type="InterPro" id="IPR046291">
    <property type="entry name" value="DUF6328"/>
</dbReference>
<keyword evidence="2" id="KW-0812">Transmembrane</keyword>
<keyword evidence="4" id="KW-1185">Reference proteome</keyword>
<feature type="compositionally biased region" description="Polar residues" evidence="1">
    <location>
        <begin position="1"/>
        <end position="11"/>
    </location>
</feature>
<feature type="compositionally biased region" description="Basic and acidic residues" evidence="1">
    <location>
        <begin position="13"/>
        <end position="24"/>
    </location>
</feature>
<evidence type="ECO:0000256" key="2">
    <source>
        <dbReference type="SAM" id="Phobius"/>
    </source>
</evidence>
<feature type="transmembrane region" description="Helical" evidence="2">
    <location>
        <begin position="114"/>
        <end position="137"/>
    </location>
</feature>
<keyword evidence="2" id="KW-1133">Transmembrane helix</keyword>
<comment type="caution">
    <text evidence="3">The sequence shown here is derived from an EMBL/GenBank/DDBJ whole genome shotgun (WGS) entry which is preliminary data.</text>
</comment>